<evidence type="ECO:0000256" key="1">
    <source>
        <dbReference type="SAM" id="SignalP"/>
    </source>
</evidence>
<dbReference type="Proteomes" id="UP000887540">
    <property type="component" value="Unplaced"/>
</dbReference>
<protein>
    <submittedName>
        <fullName evidence="3">Uncharacterized protein</fullName>
    </submittedName>
</protein>
<reference evidence="3" key="1">
    <citation type="submission" date="2022-11" db="UniProtKB">
        <authorList>
            <consortium name="WormBaseParasite"/>
        </authorList>
    </citation>
    <scope>IDENTIFICATION</scope>
</reference>
<sequence>MKSVICLVFCLFLVVYTKPYSQDRFLKDCLNLDEPFCDDHGRCDSGYECVQNVFEKSVFSPSNRGLCLKSGCSDQPPTPILPRNSRVKRGFLQSLQDFWAGMALWG</sequence>
<feature type="signal peptide" evidence="1">
    <location>
        <begin position="1"/>
        <end position="17"/>
    </location>
</feature>
<keyword evidence="2" id="KW-1185">Reference proteome</keyword>
<feature type="chain" id="PRO_5037287744" evidence="1">
    <location>
        <begin position="18"/>
        <end position="106"/>
    </location>
</feature>
<accession>A0A914DTV4</accession>
<organism evidence="2 3">
    <name type="scientific">Acrobeloides nanus</name>
    <dbReference type="NCBI Taxonomy" id="290746"/>
    <lineage>
        <taxon>Eukaryota</taxon>
        <taxon>Metazoa</taxon>
        <taxon>Ecdysozoa</taxon>
        <taxon>Nematoda</taxon>
        <taxon>Chromadorea</taxon>
        <taxon>Rhabditida</taxon>
        <taxon>Tylenchina</taxon>
        <taxon>Cephalobomorpha</taxon>
        <taxon>Cephaloboidea</taxon>
        <taxon>Cephalobidae</taxon>
        <taxon>Acrobeloides</taxon>
    </lineage>
</organism>
<name>A0A914DTV4_9BILA</name>
<evidence type="ECO:0000313" key="2">
    <source>
        <dbReference type="Proteomes" id="UP000887540"/>
    </source>
</evidence>
<dbReference type="WBParaSite" id="ACRNAN_scaffold3747.g22636.t1">
    <property type="protein sequence ID" value="ACRNAN_scaffold3747.g22636.t1"/>
    <property type="gene ID" value="ACRNAN_scaffold3747.g22636"/>
</dbReference>
<dbReference type="AlphaFoldDB" id="A0A914DTV4"/>
<evidence type="ECO:0000313" key="3">
    <source>
        <dbReference type="WBParaSite" id="ACRNAN_scaffold3747.g22636.t1"/>
    </source>
</evidence>
<proteinExistence type="predicted"/>
<keyword evidence="1" id="KW-0732">Signal</keyword>